<dbReference type="Pfam" id="PF00041">
    <property type="entry name" value="fn3"/>
    <property type="match status" value="1"/>
</dbReference>
<evidence type="ECO:0000256" key="2">
    <source>
        <dbReference type="ARBA" id="ARBA00023326"/>
    </source>
</evidence>
<dbReference type="SMART" id="SM00060">
    <property type="entry name" value="FN3"/>
    <property type="match status" value="2"/>
</dbReference>
<dbReference type="SUPFAM" id="SSF49265">
    <property type="entry name" value="Fibronectin type III"/>
    <property type="match status" value="1"/>
</dbReference>
<feature type="compositionally biased region" description="Low complexity" evidence="3">
    <location>
        <begin position="384"/>
        <end position="400"/>
    </location>
</feature>
<dbReference type="SUPFAM" id="SSF63825">
    <property type="entry name" value="YWTD domain"/>
    <property type="match status" value="1"/>
</dbReference>
<feature type="compositionally biased region" description="Low complexity" evidence="3">
    <location>
        <begin position="422"/>
        <end position="436"/>
    </location>
</feature>
<gene>
    <name evidence="5" type="ORF">SAMN05661093_08651</name>
</gene>
<keyword evidence="1" id="KW-0326">Glycosidase</keyword>
<proteinExistence type="predicted"/>
<dbReference type="RefSeq" id="WP_084433046.1">
    <property type="nucleotide sequence ID" value="NZ_FWXV01000010.1"/>
</dbReference>
<accession>A0A1W2FRL8</accession>
<dbReference type="CDD" id="cd00063">
    <property type="entry name" value="FN3"/>
    <property type="match status" value="2"/>
</dbReference>
<keyword evidence="6" id="KW-1185">Reference proteome</keyword>
<keyword evidence="2" id="KW-0119">Carbohydrate metabolism</keyword>
<feature type="region of interest" description="Disordered" evidence="3">
    <location>
        <begin position="297"/>
        <end position="325"/>
    </location>
</feature>
<reference evidence="5 6" key="1">
    <citation type="submission" date="2017-04" db="EMBL/GenBank/DDBJ databases">
        <authorList>
            <person name="Afonso C.L."/>
            <person name="Miller P.J."/>
            <person name="Scott M.A."/>
            <person name="Spackman E."/>
            <person name="Goraichik I."/>
            <person name="Dimitrov K.M."/>
            <person name="Suarez D.L."/>
            <person name="Swayne D.E."/>
        </authorList>
    </citation>
    <scope>NUCLEOTIDE SEQUENCE [LARGE SCALE GENOMIC DNA]</scope>
    <source>
        <strain evidence="5 6">DSM 43828</strain>
    </source>
</reference>
<keyword evidence="1" id="KW-0378">Hydrolase</keyword>
<organism evidence="5 6">
    <name type="scientific">Kibdelosporangium aridum</name>
    <dbReference type="NCBI Taxonomy" id="2030"/>
    <lineage>
        <taxon>Bacteria</taxon>
        <taxon>Bacillati</taxon>
        <taxon>Actinomycetota</taxon>
        <taxon>Actinomycetes</taxon>
        <taxon>Pseudonocardiales</taxon>
        <taxon>Pseudonocardiaceae</taxon>
        <taxon>Kibdelosporangium</taxon>
    </lineage>
</organism>
<dbReference type="InterPro" id="IPR036116">
    <property type="entry name" value="FN3_sf"/>
</dbReference>
<dbReference type="InterPro" id="IPR003961">
    <property type="entry name" value="FN3_dom"/>
</dbReference>
<dbReference type="PROSITE" id="PS50853">
    <property type="entry name" value="FN3"/>
    <property type="match status" value="1"/>
</dbReference>
<feature type="compositionally biased region" description="Polar residues" evidence="3">
    <location>
        <begin position="358"/>
        <end position="373"/>
    </location>
</feature>
<evidence type="ECO:0000256" key="3">
    <source>
        <dbReference type="SAM" id="MobiDB-lite"/>
    </source>
</evidence>
<dbReference type="GO" id="GO:0016798">
    <property type="term" value="F:hydrolase activity, acting on glycosyl bonds"/>
    <property type="evidence" value="ECO:0007669"/>
    <property type="project" value="UniProtKB-KW"/>
</dbReference>
<feature type="region of interest" description="Disordered" evidence="3">
    <location>
        <begin position="590"/>
        <end position="612"/>
    </location>
</feature>
<dbReference type="GO" id="GO:0000272">
    <property type="term" value="P:polysaccharide catabolic process"/>
    <property type="evidence" value="ECO:0007669"/>
    <property type="project" value="UniProtKB-KW"/>
</dbReference>
<feature type="compositionally biased region" description="Basic and acidic residues" evidence="3">
    <location>
        <begin position="603"/>
        <end position="612"/>
    </location>
</feature>
<dbReference type="Gene3D" id="2.60.40.10">
    <property type="entry name" value="Immunoglobulins"/>
    <property type="match status" value="2"/>
</dbReference>
<evidence type="ECO:0000256" key="1">
    <source>
        <dbReference type="ARBA" id="ARBA00023295"/>
    </source>
</evidence>
<dbReference type="Proteomes" id="UP000192674">
    <property type="component" value="Unassembled WGS sequence"/>
</dbReference>
<dbReference type="AlphaFoldDB" id="A0A1W2FRL8"/>
<dbReference type="InterPro" id="IPR013783">
    <property type="entry name" value="Ig-like_fold"/>
</dbReference>
<dbReference type="OrthoDB" id="3405767at2"/>
<keyword evidence="2" id="KW-0624">Polysaccharide degradation</keyword>
<evidence type="ECO:0000313" key="5">
    <source>
        <dbReference type="EMBL" id="SMD24560.1"/>
    </source>
</evidence>
<sequence>MLKRSRPFALVTVLVAGALVAALTGTAMPLPAGQFALTGHWVFNSVLQAVFHIDGATTNIDAHADVNGEPGSQVVQSDTHGYVVGPSVITKFDKATLATQESISPPANELPVFIEVVGGPYLVYRNAGKVVRLSDPPAIVTVGGAVGTPIVTTDGTMWLHRQDVGQLCTIAKDADRVGGCPVGVAAGHPGSMTIVDGKPAFVDTFSGTLHRIDNGKLGEGVPIGVPLSPNARLATNEVGGKLAILDPQKQALVLADTKNPPEKALAVALPVGDYDGPMSTGDVVVLVDRQSGNVLTYTPDGVRRETKPIKQKGGTPRLSRGEDNRVYVEDADGTQVVVVAKDGNVQDVSTAERPAPPTSQVSVPNPNQGTSTDIRVVAPPPASPQSTRSTQQPRQPTTQRPRPPVSPTTPPPVPPGRPGAPPSVSASAGNGSATVTWGTAPNNRADITAYQVSWRSSTGQTGSMTVGAGARRTTVNGLTNGVSYVFTVAATNRMGTGARASAAAVTPKAPVSPAAAPTNPKATFDVDDRPTRDVTVSWGRPALNGGTLVHYQVTATGLGTRQVTGTSVTYPQVEASRVVTFTIRAITRTPDGQTLTGAPATAVHRDRQGSSS</sequence>
<evidence type="ECO:0000313" key="6">
    <source>
        <dbReference type="Proteomes" id="UP000192674"/>
    </source>
</evidence>
<feature type="region of interest" description="Disordered" evidence="3">
    <location>
        <begin position="347"/>
        <end position="440"/>
    </location>
</feature>
<evidence type="ECO:0000259" key="4">
    <source>
        <dbReference type="PROSITE" id="PS50853"/>
    </source>
</evidence>
<dbReference type="EMBL" id="FWXV01000010">
    <property type="protein sequence ID" value="SMD24560.1"/>
    <property type="molecule type" value="Genomic_DNA"/>
</dbReference>
<feature type="compositionally biased region" description="Pro residues" evidence="3">
    <location>
        <begin position="401"/>
        <end position="421"/>
    </location>
</feature>
<name>A0A1W2FRL8_KIBAR</name>
<feature type="domain" description="Fibronectin type-III" evidence="4">
    <location>
        <begin position="418"/>
        <end position="510"/>
    </location>
</feature>
<protein>
    <submittedName>
        <fullName evidence="5">Fibronectin type III domain-containing protein</fullName>
    </submittedName>
</protein>